<evidence type="ECO:0000313" key="3">
    <source>
        <dbReference type="EMBL" id="KJD45802.1"/>
    </source>
</evidence>
<dbReference type="Gene3D" id="1.10.260.40">
    <property type="entry name" value="lambda repressor-like DNA-binding domains"/>
    <property type="match status" value="1"/>
</dbReference>
<dbReference type="OrthoDB" id="1623336at2"/>
<dbReference type="PANTHER" id="PTHR46558:SF11">
    <property type="entry name" value="HTH-TYPE TRANSCRIPTIONAL REGULATOR XRE"/>
    <property type="match status" value="1"/>
</dbReference>
<evidence type="ECO:0000259" key="2">
    <source>
        <dbReference type="PROSITE" id="PS50943"/>
    </source>
</evidence>
<dbReference type="InterPro" id="IPR010982">
    <property type="entry name" value="Lambda_DNA-bd_dom_sf"/>
</dbReference>
<organism evidence="3 4">
    <name type="scientific">Paenibacillus terrae</name>
    <dbReference type="NCBI Taxonomy" id="159743"/>
    <lineage>
        <taxon>Bacteria</taxon>
        <taxon>Bacillati</taxon>
        <taxon>Bacillota</taxon>
        <taxon>Bacilli</taxon>
        <taxon>Bacillales</taxon>
        <taxon>Paenibacillaceae</taxon>
        <taxon>Paenibacillus</taxon>
    </lineage>
</organism>
<dbReference type="SMART" id="SM00530">
    <property type="entry name" value="HTH_XRE"/>
    <property type="match status" value="1"/>
</dbReference>
<feature type="domain" description="HTH cro/C1-type" evidence="2">
    <location>
        <begin position="12"/>
        <end position="66"/>
    </location>
</feature>
<proteinExistence type="predicted"/>
<evidence type="ECO:0000313" key="4">
    <source>
        <dbReference type="Proteomes" id="UP000032534"/>
    </source>
</evidence>
<dbReference type="PANTHER" id="PTHR46558">
    <property type="entry name" value="TRACRIPTIONAL REGULATORY PROTEIN-RELATED-RELATED"/>
    <property type="match status" value="1"/>
</dbReference>
<dbReference type="CDD" id="cd00093">
    <property type="entry name" value="HTH_XRE"/>
    <property type="match status" value="1"/>
</dbReference>
<dbReference type="Proteomes" id="UP000032534">
    <property type="component" value="Unassembled WGS sequence"/>
</dbReference>
<dbReference type="EMBL" id="JTHP01000015">
    <property type="protein sequence ID" value="KJD45802.1"/>
    <property type="molecule type" value="Genomic_DNA"/>
</dbReference>
<reference evidence="3 4" key="1">
    <citation type="submission" date="2014-11" db="EMBL/GenBank/DDBJ databases">
        <title>Draft Genome Sequences of Paenibacillus polymyxa NRRL B-30509 and Paenibacillus terrae NRRL B-30644, Strains from a Poultry Environment that Produce Tridecaptin A and Paenicidins.</title>
        <authorList>
            <person name="van Belkum M.J."/>
            <person name="Lohans C.T."/>
            <person name="Vederas J.C."/>
        </authorList>
    </citation>
    <scope>NUCLEOTIDE SEQUENCE [LARGE SCALE GENOMIC DNA]</scope>
    <source>
        <strain evidence="3 4">NRRL B-30644</strain>
    </source>
</reference>
<sequence length="235" mass="27405">MHTINQEVGKKIRSFRKIKGLTVQQLADMIYKSKATLSKYESGDITIDLVILYSIAEALNVQIEQLLYIEPRQPSTLINTLPSTFFKNSTRFYSYFYDGRINKLVKCVVDMLAQPDDNRYKTMLYMNVKNFEHYQECENTYWGHTEHYDTLTTLMLKNQATPLENLTINILASFLESEQKWGLMSGVSFRPFMPIALKMLFSRTPIPETPELIHELKISKDDVRTMKIYNMLAVT</sequence>
<dbReference type="InterPro" id="IPR001387">
    <property type="entry name" value="Cro/C1-type_HTH"/>
</dbReference>
<protein>
    <submittedName>
        <fullName evidence="3">XRE family transcriptional regulator</fullName>
    </submittedName>
</protein>
<evidence type="ECO:0000256" key="1">
    <source>
        <dbReference type="ARBA" id="ARBA00023125"/>
    </source>
</evidence>
<keyword evidence="4" id="KW-1185">Reference proteome</keyword>
<comment type="caution">
    <text evidence="3">The sequence shown here is derived from an EMBL/GenBank/DDBJ whole genome shotgun (WGS) entry which is preliminary data.</text>
</comment>
<keyword evidence="1" id="KW-0238">DNA-binding</keyword>
<name>A0A0D7X743_9BACL</name>
<dbReference type="PROSITE" id="PS50943">
    <property type="entry name" value="HTH_CROC1"/>
    <property type="match status" value="1"/>
</dbReference>
<accession>A0A0D7X743</accession>
<dbReference type="RefSeq" id="WP_044645987.1">
    <property type="nucleotide sequence ID" value="NZ_JTHP01000015.1"/>
</dbReference>
<gene>
    <name evidence="3" type="ORF">QD47_09960</name>
</gene>
<dbReference type="GO" id="GO:0003677">
    <property type="term" value="F:DNA binding"/>
    <property type="evidence" value="ECO:0007669"/>
    <property type="project" value="UniProtKB-KW"/>
</dbReference>
<dbReference type="SUPFAM" id="SSF47413">
    <property type="entry name" value="lambda repressor-like DNA-binding domains"/>
    <property type="match status" value="1"/>
</dbReference>
<dbReference type="AlphaFoldDB" id="A0A0D7X743"/>
<dbReference type="PATRIC" id="fig|159743.3.peg.2221"/>
<dbReference type="Pfam" id="PF01381">
    <property type="entry name" value="HTH_3"/>
    <property type="match status" value="1"/>
</dbReference>